<feature type="region of interest" description="Disordered" evidence="8">
    <location>
        <begin position="20"/>
        <end position="41"/>
    </location>
</feature>
<dbReference type="Pfam" id="PF26466">
    <property type="entry name" value="DNA_primase_lrg_N"/>
    <property type="match status" value="1"/>
</dbReference>
<dbReference type="Gene3D" id="1.20.930.80">
    <property type="match status" value="1"/>
</dbReference>
<keyword evidence="4" id="KW-0235">DNA replication</keyword>
<keyword evidence="5" id="KW-0479">Metal-binding</keyword>
<feature type="domain" description="DNA primase large subunit C-terminal" evidence="9">
    <location>
        <begin position="221"/>
        <end position="275"/>
    </location>
</feature>
<dbReference type="GO" id="GO:0051539">
    <property type="term" value="F:4 iron, 4 sulfur cluster binding"/>
    <property type="evidence" value="ECO:0007669"/>
    <property type="project" value="UniProtKB-KW"/>
</dbReference>
<evidence type="ECO:0000256" key="8">
    <source>
        <dbReference type="SAM" id="MobiDB-lite"/>
    </source>
</evidence>
<evidence type="ECO:0000313" key="11">
    <source>
        <dbReference type="Proteomes" id="UP000654075"/>
    </source>
</evidence>
<dbReference type="GO" id="GO:0046872">
    <property type="term" value="F:metal ion binding"/>
    <property type="evidence" value="ECO:0007669"/>
    <property type="project" value="UniProtKB-KW"/>
</dbReference>
<keyword evidence="11" id="KW-1185">Reference proteome</keyword>
<dbReference type="EMBL" id="CAJNNV010004859">
    <property type="protein sequence ID" value="CAE8591323.1"/>
    <property type="molecule type" value="Genomic_DNA"/>
</dbReference>
<keyword evidence="2" id="KW-0004">4Fe-4S</keyword>
<comment type="cofactor">
    <cofactor evidence="1">
        <name>[4Fe-4S] cluster</name>
        <dbReference type="ChEBI" id="CHEBI:49883"/>
    </cofactor>
</comment>
<dbReference type="PANTHER" id="PTHR10537">
    <property type="entry name" value="DNA PRIMASE LARGE SUBUNIT"/>
    <property type="match status" value="1"/>
</dbReference>
<reference evidence="10" key="1">
    <citation type="submission" date="2021-02" db="EMBL/GenBank/DDBJ databases">
        <authorList>
            <person name="Dougan E. K."/>
            <person name="Rhodes N."/>
            <person name="Thang M."/>
            <person name="Chan C."/>
        </authorList>
    </citation>
    <scope>NUCLEOTIDE SEQUENCE</scope>
</reference>
<evidence type="ECO:0000256" key="7">
    <source>
        <dbReference type="ARBA" id="ARBA00023014"/>
    </source>
</evidence>
<dbReference type="AlphaFoldDB" id="A0A813E053"/>
<dbReference type="OrthoDB" id="421393at2759"/>
<evidence type="ECO:0000256" key="1">
    <source>
        <dbReference type="ARBA" id="ARBA00001966"/>
    </source>
</evidence>
<comment type="caution">
    <text evidence="10">The sequence shown here is derived from an EMBL/GenBank/DDBJ whole genome shotgun (WGS) entry which is preliminary data.</text>
</comment>
<evidence type="ECO:0000256" key="6">
    <source>
        <dbReference type="ARBA" id="ARBA00023004"/>
    </source>
</evidence>
<dbReference type="InterPro" id="IPR007238">
    <property type="entry name" value="DNA_primase_lsu_euk/arc"/>
</dbReference>
<accession>A0A813E053</accession>
<evidence type="ECO:0000256" key="2">
    <source>
        <dbReference type="ARBA" id="ARBA00022485"/>
    </source>
</evidence>
<keyword evidence="6" id="KW-0408">Iron</keyword>
<keyword evidence="3" id="KW-0639">Primosome</keyword>
<dbReference type="GO" id="GO:0006269">
    <property type="term" value="P:DNA replication, synthesis of primer"/>
    <property type="evidence" value="ECO:0007669"/>
    <property type="project" value="UniProtKB-KW"/>
</dbReference>
<evidence type="ECO:0000313" key="10">
    <source>
        <dbReference type="EMBL" id="CAE8591323.1"/>
    </source>
</evidence>
<gene>
    <name evidence="10" type="ORF">PGLA1383_LOCUS9999</name>
</gene>
<organism evidence="10 11">
    <name type="scientific">Polarella glacialis</name>
    <name type="common">Dinoflagellate</name>
    <dbReference type="NCBI Taxonomy" id="89957"/>
    <lineage>
        <taxon>Eukaryota</taxon>
        <taxon>Sar</taxon>
        <taxon>Alveolata</taxon>
        <taxon>Dinophyceae</taxon>
        <taxon>Suessiales</taxon>
        <taxon>Suessiaceae</taxon>
        <taxon>Polarella</taxon>
    </lineage>
</organism>
<keyword evidence="7" id="KW-0411">Iron-sulfur</keyword>
<dbReference type="PANTHER" id="PTHR10537:SF3">
    <property type="entry name" value="DNA PRIMASE LARGE SUBUNIT"/>
    <property type="match status" value="1"/>
</dbReference>
<dbReference type="InterPro" id="IPR058560">
    <property type="entry name" value="DNA_primase_C"/>
</dbReference>
<evidence type="ECO:0000256" key="5">
    <source>
        <dbReference type="ARBA" id="ARBA00022723"/>
    </source>
</evidence>
<sequence>ELAELRVKLLMCGGDGEASVANVPNGDAGGGGSSSSGSRAEPVASALNLSQDVSDGASHFTLRLACSSSHAHRRWFLDRELQLLHQRWHAADVEVRKAALLTFGYESTDLGPEAWCVKVPFQKLPPRLLAERRVTLQGGLAQVSESEAFCLLANGYRVHLERTLIAAQSANIDAHIPLRDAVAVMRGRIERLLTTWSVELDDRAENGGGGVGLRPHNFQEYQKSFPPCMRHLVQTQRAGCHLKHKGRMQLRPFLREAGFSFGDSLRWWSREMRRDAAVTDEVAFAVALISAAGTISLHSCQLFVAVASGFNKLASGPSRARGHSVPRRAEEVEVVRSIALVKVEQDIEIKLAEAEKSNDTKRITELARLLVLAKASEGAAAWQSTAELRETVGNSIAKTLSEFVGKENYDINDVAKMVDTRLTTAVSAVENVYLTREAAASAPPGSNPI</sequence>
<evidence type="ECO:0000256" key="4">
    <source>
        <dbReference type="ARBA" id="ARBA00022705"/>
    </source>
</evidence>
<evidence type="ECO:0000256" key="3">
    <source>
        <dbReference type="ARBA" id="ARBA00022515"/>
    </source>
</evidence>
<protein>
    <recommendedName>
        <fullName evidence="9">DNA primase large subunit C-terminal domain-containing protein</fullName>
    </recommendedName>
</protein>
<evidence type="ECO:0000259" key="9">
    <source>
        <dbReference type="Pfam" id="PF04104"/>
    </source>
</evidence>
<dbReference type="Pfam" id="PF04104">
    <property type="entry name" value="DNA_primase_lrg"/>
    <property type="match status" value="1"/>
</dbReference>
<feature type="non-terminal residue" evidence="10">
    <location>
        <position position="449"/>
    </location>
</feature>
<name>A0A813E053_POLGL</name>
<proteinExistence type="predicted"/>
<feature type="non-terminal residue" evidence="10">
    <location>
        <position position="1"/>
    </location>
</feature>
<dbReference type="Proteomes" id="UP000654075">
    <property type="component" value="Unassembled WGS sequence"/>
</dbReference>
<dbReference type="GO" id="GO:0006270">
    <property type="term" value="P:DNA replication initiation"/>
    <property type="evidence" value="ECO:0007669"/>
    <property type="project" value="TreeGrafter"/>
</dbReference>